<name>A0AAI9XYK2_9PEZI</name>
<feature type="non-terminal residue" evidence="1">
    <location>
        <position position="1"/>
    </location>
</feature>
<keyword evidence="2" id="KW-1185">Reference proteome</keyword>
<organism evidence="1 2">
    <name type="scientific">Colletotrichum melonis</name>
    <dbReference type="NCBI Taxonomy" id="1209925"/>
    <lineage>
        <taxon>Eukaryota</taxon>
        <taxon>Fungi</taxon>
        <taxon>Dikarya</taxon>
        <taxon>Ascomycota</taxon>
        <taxon>Pezizomycotina</taxon>
        <taxon>Sordariomycetes</taxon>
        <taxon>Hypocreomycetidae</taxon>
        <taxon>Glomerellales</taxon>
        <taxon>Glomerellaceae</taxon>
        <taxon>Colletotrichum</taxon>
        <taxon>Colletotrichum acutatum species complex</taxon>
    </lineage>
</organism>
<dbReference type="Proteomes" id="UP001239795">
    <property type="component" value="Unassembled WGS sequence"/>
</dbReference>
<reference evidence="1 2" key="1">
    <citation type="submission" date="2016-10" db="EMBL/GenBank/DDBJ databases">
        <title>The genome sequence of Colletotrichum fioriniae PJ7.</title>
        <authorList>
            <person name="Baroncelli R."/>
        </authorList>
    </citation>
    <scope>NUCLEOTIDE SEQUENCE [LARGE SCALE GENOMIC DNA]</scope>
    <source>
        <strain evidence="1">Col 31</strain>
    </source>
</reference>
<evidence type="ECO:0000313" key="1">
    <source>
        <dbReference type="EMBL" id="KAK1464217.1"/>
    </source>
</evidence>
<proteinExistence type="predicted"/>
<comment type="caution">
    <text evidence="1">The sequence shown here is derived from an EMBL/GenBank/DDBJ whole genome shotgun (WGS) entry which is preliminary data.</text>
</comment>
<dbReference type="AlphaFoldDB" id="A0AAI9XYK2"/>
<evidence type="ECO:0000313" key="2">
    <source>
        <dbReference type="Proteomes" id="UP001239795"/>
    </source>
</evidence>
<dbReference type="EMBL" id="MLGG01000006">
    <property type="protein sequence ID" value="KAK1464217.1"/>
    <property type="molecule type" value="Genomic_DNA"/>
</dbReference>
<accession>A0AAI9XYK2</accession>
<sequence length="120" mass="13181">VHRSLGLWLAPASSSSSSRRTLPLDSPLRSHLCTTGASVCPIHFLSFFTRNSRQSRARARELWPPACMSSRRAAGSPSITPCTFVCSMITLQLRISVLTNSRSTASRTIPFYLDSMPHSS</sequence>
<protein>
    <submittedName>
        <fullName evidence="1">Uncharacterized protein</fullName>
    </submittedName>
</protein>
<gene>
    <name evidence="1" type="ORF">CMEL01_12978</name>
</gene>